<dbReference type="Proteomes" id="UP001454036">
    <property type="component" value="Unassembled WGS sequence"/>
</dbReference>
<comment type="caution">
    <text evidence="3">The sequence shown here is derived from an EMBL/GenBank/DDBJ whole genome shotgun (WGS) entry which is preliminary data.</text>
</comment>
<evidence type="ECO:0000256" key="2">
    <source>
        <dbReference type="SAM" id="MobiDB-lite"/>
    </source>
</evidence>
<keyword evidence="4" id="KW-1185">Reference proteome</keyword>
<feature type="coiled-coil region" evidence="1">
    <location>
        <begin position="164"/>
        <end position="205"/>
    </location>
</feature>
<sequence>MPGESSQYQSSPGDEATNPYDNSGLSGEDVDAITSDIVPESSGRNHTTPVGGPDGKLALHSMRSKGLHERVHDETNRNGNRPSPLNIRISLNKKKDYGGLLQPETGSGLYPLRAPWDTTLWMQTQPVRAGLGKGRMLGAGYTSATEPLMHVGPSQAAPAPAAVMEDMRHMLAESEAMNKVLEQKYEEQQAANVDMKEEIIRLKSELANFMGMFQAYVGGAADAAGFHSPVRFGIGPMSVWCRE</sequence>
<feature type="region of interest" description="Disordered" evidence="2">
    <location>
        <begin position="1"/>
        <end position="87"/>
    </location>
</feature>
<evidence type="ECO:0000313" key="3">
    <source>
        <dbReference type="EMBL" id="GAA0171746.1"/>
    </source>
</evidence>
<accession>A0AAV3R7U3</accession>
<feature type="compositionally biased region" description="Polar residues" evidence="2">
    <location>
        <begin position="1"/>
        <end position="12"/>
    </location>
</feature>
<name>A0AAV3R7U3_LITER</name>
<keyword evidence="1" id="KW-0175">Coiled coil</keyword>
<gene>
    <name evidence="3" type="ORF">LIER_25710</name>
</gene>
<reference evidence="3 4" key="1">
    <citation type="submission" date="2024-01" db="EMBL/GenBank/DDBJ databases">
        <title>The complete chloroplast genome sequence of Lithospermum erythrorhizon: insights into the phylogenetic relationship among Boraginaceae species and the maternal lineages of purple gromwells.</title>
        <authorList>
            <person name="Okada T."/>
            <person name="Watanabe K."/>
        </authorList>
    </citation>
    <scope>NUCLEOTIDE SEQUENCE [LARGE SCALE GENOMIC DNA]</scope>
</reference>
<proteinExistence type="predicted"/>
<evidence type="ECO:0000313" key="4">
    <source>
        <dbReference type="Proteomes" id="UP001454036"/>
    </source>
</evidence>
<dbReference type="EMBL" id="BAABME010007801">
    <property type="protein sequence ID" value="GAA0171746.1"/>
    <property type="molecule type" value="Genomic_DNA"/>
</dbReference>
<evidence type="ECO:0000256" key="1">
    <source>
        <dbReference type="SAM" id="Coils"/>
    </source>
</evidence>
<protein>
    <submittedName>
        <fullName evidence="3">Uncharacterized protein</fullName>
    </submittedName>
</protein>
<dbReference type="AlphaFoldDB" id="A0AAV3R7U3"/>
<organism evidence="3 4">
    <name type="scientific">Lithospermum erythrorhizon</name>
    <name type="common">Purple gromwell</name>
    <name type="synonym">Lithospermum officinale var. erythrorhizon</name>
    <dbReference type="NCBI Taxonomy" id="34254"/>
    <lineage>
        <taxon>Eukaryota</taxon>
        <taxon>Viridiplantae</taxon>
        <taxon>Streptophyta</taxon>
        <taxon>Embryophyta</taxon>
        <taxon>Tracheophyta</taxon>
        <taxon>Spermatophyta</taxon>
        <taxon>Magnoliopsida</taxon>
        <taxon>eudicotyledons</taxon>
        <taxon>Gunneridae</taxon>
        <taxon>Pentapetalae</taxon>
        <taxon>asterids</taxon>
        <taxon>lamiids</taxon>
        <taxon>Boraginales</taxon>
        <taxon>Boraginaceae</taxon>
        <taxon>Boraginoideae</taxon>
        <taxon>Lithospermeae</taxon>
        <taxon>Lithospermum</taxon>
    </lineage>
</organism>
<feature type="compositionally biased region" description="Basic and acidic residues" evidence="2">
    <location>
        <begin position="66"/>
        <end position="76"/>
    </location>
</feature>